<dbReference type="PANTHER" id="PTHR38602:SF1">
    <property type="entry name" value="INNER MEMBRANE PROTEIN"/>
    <property type="match status" value="1"/>
</dbReference>
<dbReference type="Pfam" id="PF09838">
    <property type="entry name" value="DUF2065"/>
    <property type="match status" value="1"/>
</dbReference>
<comment type="caution">
    <text evidence="2">The sequence shown here is derived from an EMBL/GenBank/DDBJ whole genome shotgun (WGS) entry which is preliminary data.</text>
</comment>
<dbReference type="RefSeq" id="WP_200240155.1">
    <property type="nucleotide sequence ID" value="NZ_JAXUFI010000010.1"/>
</dbReference>
<gene>
    <name evidence="2" type="ORF">CKO42_05200</name>
</gene>
<evidence type="ECO:0000313" key="2">
    <source>
        <dbReference type="EMBL" id="MBK1617862.1"/>
    </source>
</evidence>
<feature type="transmembrane region" description="Helical" evidence="1">
    <location>
        <begin position="44"/>
        <end position="60"/>
    </location>
</feature>
<keyword evidence="1" id="KW-1133">Transmembrane helix</keyword>
<dbReference type="InterPro" id="IPR019201">
    <property type="entry name" value="DUF2065"/>
</dbReference>
<dbReference type="Proteomes" id="UP001138768">
    <property type="component" value="Unassembled WGS sequence"/>
</dbReference>
<organism evidence="2 3">
    <name type="scientific">Lamprobacter modestohalophilus</name>
    <dbReference type="NCBI Taxonomy" id="1064514"/>
    <lineage>
        <taxon>Bacteria</taxon>
        <taxon>Pseudomonadati</taxon>
        <taxon>Pseudomonadota</taxon>
        <taxon>Gammaproteobacteria</taxon>
        <taxon>Chromatiales</taxon>
        <taxon>Chromatiaceae</taxon>
        <taxon>Lamprobacter</taxon>
    </lineage>
</organism>
<reference evidence="2 3" key="1">
    <citation type="journal article" date="2020" name="Microorganisms">
        <title>Osmotic Adaptation and Compatible Solute Biosynthesis of Phototrophic Bacteria as Revealed from Genome Analyses.</title>
        <authorList>
            <person name="Imhoff J.F."/>
            <person name="Rahn T."/>
            <person name="Kunzel S."/>
            <person name="Keller A."/>
            <person name="Neulinger S.C."/>
        </authorList>
    </citation>
    <scope>NUCLEOTIDE SEQUENCE [LARGE SCALE GENOMIC DNA]</scope>
    <source>
        <strain evidence="2 3">DSM 25653</strain>
    </source>
</reference>
<evidence type="ECO:0000256" key="1">
    <source>
        <dbReference type="SAM" id="Phobius"/>
    </source>
</evidence>
<evidence type="ECO:0000313" key="3">
    <source>
        <dbReference type="Proteomes" id="UP001138768"/>
    </source>
</evidence>
<sequence>MWHALLLALSLMLVIEGLLPFIAPNGFRRLLLQVASQDARSLRFSGLLSMLSGVALLYLVN</sequence>
<dbReference type="EMBL" id="NRRY01000005">
    <property type="protein sequence ID" value="MBK1617862.1"/>
    <property type="molecule type" value="Genomic_DNA"/>
</dbReference>
<dbReference type="PANTHER" id="PTHR38602">
    <property type="entry name" value="INNER MEMBRANE PROTEIN-RELATED"/>
    <property type="match status" value="1"/>
</dbReference>
<dbReference type="AlphaFoldDB" id="A0A9X0W6E1"/>
<keyword evidence="1" id="KW-0472">Membrane</keyword>
<keyword evidence="3" id="KW-1185">Reference proteome</keyword>
<name>A0A9X0W6E1_9GAMM</name>
<accession>A0A9X0W6E1</accession>
<keyword evidence="1" id="KW-0812">Transmembrane</keyword>
<protein>
    <submittedName>
        <fullName evidence="2">DUF2065 domain-containing protein</fullName>
    </submittedName>
</protein>
<proteinExistence type="predicted"/>